<name>A0ABW0VVU6_9BACL</name>
<dbReference type="RefSeq" id="WP_379188558.1">
    <property type="nucleotide sequence ID" value="NZ_JBHSOW010000043.1"/>
</dbReference>
<dbReference type="Gene3D" id="3.30.360.10">
    <property type="entry name" value="Dihydrodipicolinate Reductase, domain 2"/>
    <property type="match status" value="1"/>
</dbReference>
<protein>
    <submittedName>
        <fullName evidence="4">Gfo/Idh/MocA family protein</fullName>
    </submittedName>
</protein>
<gene>
    <name evidence="4" type="ORF">ACFPYJ_12930</name>
</gene>
<evidence type="ECO:0000313" key="5">
    <source>
        <dbReference type="Proteomes" id="UP001596047"/>
    </source>
</evidence>
<dbReference type="InterPro" id="IPR004104">
    <property type="entry name" value="Gfo/Idh/MocA-like_OxRdtase_C"/>
</dbReference>
<comment type="caution">
    <text evidence="4">The sequence shown here is derived from an EMBL/GenBank/DDBJ whole genome shotgun (WGS) entry which is preliminary data.</text>
</comment>
<accession>A0ABW0VVU6</accession>
<dbReference type="SUPFAM" id="SSF55347">
    <property type="entry name" value="Glyceraldehyde-3-phosphate dehydrogenase-like, C-terminal domain"/>
    <property type="match status" value="1"/>
</dbReference>
<evidence type="ECO:0000259" key="3">
    <source>
        <dbReference type="Pfam" id="PF02894"/>
    </source>
</evidence>
<dbReference type="PANTHER" id="PTHR43377">
    <property type="entry name" value="BILIVERDIN REDUCTASE A"/>
    <property type="match status" value="1"/>
</dbReference>
<reference evidence="5" key="1">
    <citation type="journal article" date="2019" name="Int. J. Syst. Evol. Microbiol.">
        <title>The Global Catalogue of Microorganisms (GCM) 10K type strain sequencing project: providing services to taxonomists for standard genome sequencing and annotation.</title>
        <authorList>
            <consortium name="The Broad Institute Genomics Platform"/>
            <consortium name="The Broad Institute Genome Sequencing Center for Infectious Disease"/>
            <person name="Wu L."/>
            <person name="Ma J."/>
        </authorList>
    </citation>
    <scope>NUCLEOTIDE SEQUENCE [LARGE SCALE GENOMIC DNA]</scope>
    <source>
        <strain evidence="5">CGMCC 1.3240</strain>
    </source>
</reference>
<evidence type="ECO:0000313" key="4">
    <source>
        <dbReference type="EMBL" id="MFC5650007.1"/>
    </source>
</evidence>
<dbReference type="EMBL" id="JBHSOW010000043">
    <property type="protein sequence ID" value="MFC5650007.1"/>
    <property type="molecule type" value="Genomic_DNA"/>
</dbReference>
<feature type="domain" description="Gfo/Idh/MocA-like oxidoreductase C-terminal" evidence="3">
    <location>
        <begin position="165"/>
        <end position="331"/>
    </location>
</feature>
<organism evidence="4 5">
    <name type="scientific">Paenibacillus solisilvae</name>
    <dbReference type="NCBI Taxonomy" id="2486751"/>
    <lineage>
        <taxon>Bacteria</taxon>
        <taxon>Bacillati</taxon>
        <taxon>Bacillota</taxon>
        <taxon>Bacilli</taxon>
        <taxon>Bacillales</taxon>
        <taxon>Paenibacillaceae</taxon>
        <taxon>Paenibacillus</taxon>
    </lineage>
</organism>
<dbReference type="Pfam" id="PF02894">
    <property type="entry name" value="GFO_IDH_MocA_C"/>
    <property type="match status" value="1"/>
</dbReference>
<dbReference type="Pfam" id="PF01408">
    <property type="entry name" value="GFO_IDH_MocA"/>
    <property type="match status" value="1"/>
</dbReference>
<comment type="similarity">
    <text evidence="1">Belongs to the Gfo/Idh/MocA family.</text>
</comment>
<keyword evidence="5" id="KW-1185">Reference proteome</keyword>
<evidence type="ECO:0000259" key="2">
    <source>
        <dbReference type="Pfam" id="PF01408"/>
    </source>
</evidence>
<dbReference type="PANTHER" id="PTHR43377:SF1">
    <property type="entry name" value="BILIVERDIN REDUCTASE A"/>
    <property type="match status" value="1"/>
</dbReference>
<dbReference type="Proteomes" id="UP001596047">
    <property type="component" value="Unassembled WGS sequence"/>
</dbReference>
<proteinExistence type="inferred from homology"/>
<sequence>MSGIQNQDSRKTKIAIIGAGGWGEQHARVLSAHHQIELCAVVGRTQERTRERAEKYHARSYTDIQAMLEQEQPDLVTICLPNQSHFDATLTVIEAGIPLLVEKPLVFDIAEADRLLDEAAKRNLFFAINFNHRYAKPMQLAKRTIEANKLGELVFGTWRFGGEGGNEHPYGNLIETQCHGFDSLEYLMGPIESVMAEMTDITGKGFSSMSISLRFKNGAVGSMTGSYDSSYAYADTQFLEVNGTRGRVLIEDTVRRFSYQEAGSETAEVWQAGYFNDREREFHRTFDLHVEQIIQAFRSGQAPPVHAEAGLRALKLAHAAIESFHSGRRVRIE</sequence>
<dbReference type="InterPro" id="IPR051450">
    <property type="entry name" value="Gfo/Idh/MocA_Oxidoreductases"/>
</dbReference>
<dbReference type="SUPFAM" id="SSF51735">
    <property type="entry name" value="NAD(P)-binding Rossmann-fold domains"/>
    <property type="match status" value="1"/>
</dbReference>
<dbReference type="Gene3D" id="3.40.50.720">
    <property type="entry name" value="NAD(P)-binding Rossmann-like Domain"/>
    <property type="match status" value="1"/>
</dbReference>
<evidence type="ECO:0000256" key="1">
    <source>
        <dbReference type="ARBA" id="ARBA00010928"/>
    </source>
</evidence>
<feature type="domain" description="Gfo/Idh/MocA-like oxidoreductase N-terminal" evidence="2">
    <location>
        <begin position="13"/>
        <end position="129"/>
    </location>
</feature>
<dbReference type="InterPro" id="IPR000683">
    <property type="entry name" value="Gfo/Idh/MocA-like_OxRdtase_N"/>
</dbReference>
<dbReference type="InterPro" id="IPR036291">
    <property type="entry name" value="NAD(P)-bd_dom_sf"/>
</dbReference>